<dbReference type="OrthoDB" id="1844048at2759"/>
<evidence type="ECO:0000313" key="1">
    <source>
        <dbReference type="EMBL" id="KAF3438219.1"/>
    </source>
</evidence>
<sequence length="298" mass="31600">MAAALAARANQAVAAARNSKNSAMVEFSQRECAVVGSSCDDGWQRSAGACRGASDIGCGLVLGSRIGARSSTLLCKSAGEGVKITASAAIENYFVAPAVLVCLLVPGSRNAWGVGFHEPLSVGISFMASFARLRCRCSRRPRRWARCGIGIMKNATVDPPVVICLSRIKPCMFGPWDGAIGPYLGVHCCHVRLRRSLTALIGQVRASVFVTLKKLECSKQAYALDTLAWDNIIGFGLIHLAGIGVMITRGGRGIRYFIVGVFGLGEYGARLKLKGIGGRAPRGVELRLDSTGKLTVRT</sequence>
<dbReference type="EMBL" id="VOIH02000009">
    <property type="protein sequence ID" value="KAF3438219.1"/>
    <property type="molecule type" value="Genomic_DNA"/>
</dbReference>
<proteinExistence type="predicted"/>
<organism evidence="1 2">
    <name type="scientific">Rhamnella rubrinervis</name>
    <dbReference type="NCBI Taxonomy" id="2594499"/>
    <lineage>
        <taxon>Eukaryota</taxon>
        <taxon>Viridiplantae</taxon>
        <taxon>Streptophyta</taxon>
        <taxon>Embryophyta</taxon>
        <taxon>Tracheophyta</taxon>
        <taxon>Spermatophyta</taxon>
        <taxon>Magnoliopsida</taxon>
        <taxon>eudicotyledons</taxon>
        <taxon>Gunneridae</taxon>
        <taxon>Pentapetalae</taxon>
        <taxon>rosids</taxon>
        <taxon>fabids</taxon>
        <taxon>Rosales</taxon>
        <taxon>Rhamnaceae</taxon>
        <taxon>rhamnoid group</taxon>
        <taxon>Rhamneae</taxon>
        <taxon>Rhamnella</taxon>
    </lineage>
</organism>
<protein>
    <submittedName>
        <fullName evidence="1">Uncharacterized protein</fullName>
    </submittedName>
</protein>
<comment type="caution">
    <text evidence="1">The sequence shown here is derived from an EMBL/GenBank/DDBJ whole genome shotgun (WGS) entry which is preliminary data.</text>
</comment>
<keyword evidence="2" id="KW-1185">Reference proteome</keyword>
<dbReference type="Proteomes" id="UP000796880">
    <property type="component" value="Unassembled WGS sequence"/>
</dbReference>
<accession>A0A8K0GTX8</accession>
<reference evidence="1" key="1">
    <citation type="submission" date="2020-03" db="EMBL/GenBank/DDBJ databases">
        <title>A high-quality chromosome-level genome assembly of a woody plant with both climbing and erect habits, Rhamnella rubrinervis.</title>
        <authorList>
            <person name="Lu Z."/>
            <person name="Yang Y."/>
            <person name="Zhu X."/>
            <person name="Sun Y."/>
        </authorList>
    </citation>
    <scope>NUCLEOTIDE SEQUENCE</scope>
    <source>
        <strain evidence="1">BYM</strain>
        <tissue evidence="1">Leaf</tissue>
    </source>
</reference>
<gene>
    <name evidence="1" type="ORF">FNV43_RR20980</name>
</gene>
<evidence type="ECO:0000313" key="2">
    <source>
        <dbReference type="Proteomes" id="UP000796880"/>
    </source>
</evidence>
<name>A0A8K0GTX8_9ROSA</name>
<dbReference type="AlphaFoldDB" id="A0A8K0GTX8"/>